<reference evidence="1" key="1">
    <citation type="journal article" date="2025" name="Int. J. Syst. Evol. Microbiol.">
        <title>Inconstantimicrobium mannanitabidum sp. nov., a novel member of the family Clostridiaceae isolated from anoxic soil under the treatment of reductive soil disinfestation.</title>
        <authorList>
            <person name="Ueki A."/>
            <person name="Tonouchi A."/>
            <person name="Honma S."/>
            <person name="Kaku N."/>
            <person name="Ueki K."/>
        </authorList>
    </citation>
    <scope>NUCLEOTIDE SEQUENCE</scope>
    <source>
        <strain evidence="1">TW13</strain>
    </source>
</reference>
<name>A0ACB5RC16_9CLOT</name>
<organism evidence="1 2">
    <name type="scientific">Inconstantimicrobium mannanitabidum</name>
    <dbReference type="NCBI Taxonomy" id="1604901"/>
    <lineage>
        <taxon>Bacteria</taxon>
        <taxon>Bacillati</taxon>
        <taxon>Bacillota</taxon>
        <taxon>Clostridia</taxon>
        <taxon>Eubacteriales</taxon>
        <taxon>Clostridiaceae</taxon>
        <taxon>Inconstantimicrobium</taxon>
    </lineage>
</organism>
<gene>
    <name evidence="1" type="primary">upk1</name>
    <name evidence="1" type="ORF">rsdtw13_20600</name>
</gene>
<accession>A0ACB5RC16</accession>
<dbReference type="Proteomes" id="UP001058074">
    <property type="component" value="Unassembled WGS sequence"/>
</dbReference>
<comment type="caution">
    <text evidence="1">The sequence shown here is derived from an EMBL/GenBank/DDBJ whole genome shotgun (WGS) entry which is preliminary data.</text>
</comment>
<evidence type="ECO:0000313" key="2">
    <source>
        <dbReference type="Proteomes" id="UP001058074"/>
    </source>
</evidence>
<dbReference type="EMBL" id="BROD01000001">
    <property type="protein sequence ID" value="GKX66802.1"/>
    <property type="molecule type" value="Genomic_DNA"/>
</dbReference>
<proteinExistence type="predicted"/>
<evidence type="ECO:0000313" key="1">
    <source>
        <dbReference type="EMBL" id="GKX66802.1"/>
    </source>
</evidence>
<protein>
    <submittedName>
        <fullName evidence="1">Undecaprenyl-diphosphatase</fullName>
    </submittedName>
</protein>
<keyword evidence="2" id="KW-1185">Reference proteome</keyword>
<sequence length="285" mass="31292">MDFILIFKAIIIAIVEALTEFIPVSSTGHEILVGKLIGFYDTPFTKMYMVVIQLAAIFAVVVLFWQKIKNAVIEFFAYIFSGGKKGEEGFKFGINVIVGTIPAVIVGLGIHKIIEEKLMSVSTVAIGFIVGGILLIVTENMYRKKRKHAKMATEINDISYGQALTVGIFQCLSLWPGMSRSASTIIGGWLAGMKTSLAAEFSFFLAIPAMCGATIMSVKDLDFSIMNSSNWVALGLGCVVCFIVSYFVVEAFMNYLKKKPMRIFAVYRVVAGILLAVLIFTKVIQ</sequence>